<dbReference type="RefSeq" id="WP_109657814.1">
    <property type="nucleotide sequence ID" value="NZ_CP029145.1"/>
</dbReference>
<feature type="region of interest" description="Disordered" evidence="1">
    <location>
        <begin position="75"/>
        <end position="110"/>
    </location>
</feature>
<gene>
    <name evidence="2" type="ORF">DDQ68_19610</name>
</gene>
<accession>A0A2Z3GNG8</accession>
<organism evidence="2 3">
    <name type="scientific">Hymenobacter nivis</name>
    <dbReference type="NCBI Taxonomy" id="1850093"/>
    <lineage>
        <taxon>Bacteria</taxon>
        <taxon>Pseudomonadati</taxon>
        <taxon>Bacteroidota</taxon>
        <taxon>Cytophagia</taxon>
        <taxon>Cytophagales</taxon>
        <taxon>Hymenobacteraceae</taxon>
        <taxon>Hymenobacter</taxon>
    </lineage>
</organism>
<protein>
    <submittedName>
        <fullName evidence="2">Uncharacterized protein</fullName>
    </submittedName>
</protein>
<dbReference type="EMBL" id="CP029145">
    <property type="protein sequence ID" value="AWM34788.1"/>
    <property type="molecule type" value="Genomic_DNA"/>
</dbReference>
<evidence type="ECO:0000313" key="2">
    <source>
        <dbReference type="EMBL" id="AWM34788.1"/>
    </source>
</evidence>
<evidence type="ECO:0000313" key="3">
    <source>
        <dbReference type="Proteomes" id="UP000245999"/>
    </source>
</evidence>
<feature type="compositionally biased region" description="Polar residues" evidence="1">
    <location>
        <begin position="86"/>
        <end position="110"/>
    </location>
</feature>
<dbReference type="AlphaFoldDB" id="A0A2Z3GNG8"/>
<evidence type="ECO:0000256" key="1">
    <source>
        <dbReference type="SAM" id="MobiDB-lite"/>
    </source>
</evidence>
<dbReference type="Proteomes" id="UP000245999">
    <property type="component" value="Chromosome"/>
</dbReference>
<dbReference type="KEGG" id="hnv:DDQ68_19610"/>
<sequence length="176" mass="19327">MADNDLLAPASVYSVIAEPVTQTAIRNVINRLPWALLGLGATGFASGAQAQTLPVPGTRNPDWKLEKTEYRRYNAPLDTLPGGRDGTSTASYDRYSSSGSDKMPNTAQKSISSAGNRSYHWDADLAYAWPSQPIQSGRPEPDTVTVQEQRTGTVHTYRRIPAKADFCLWHYVKPSK</sequence>
<dbReference type="OrthoDB" id="883602at2"/>
<reference evidence="3" key="1">
    <citation type="submission" date="2018-04" db="EMBL/GenBank/DDBJ databases">
        <title>Complete genome of Antarctic heterotrophic bacterium Hymenobacter nivis.</title>
        <authorList>
            <person name="Terashima M."/>
        </authorList>
    </citation>
    <scope>NUCLEOTIDE SEQUENCE [LARGE SCALE GENOMIC DNA]</scope>
    <source>
        <strain evidence="3">NBRC 111535</strain>
    </source>
</reference>
<name>A0A2Z3GNG8_9BACT</name>
<keyword evidence="3" id="KW-1185">Reference proteome</keyword>
<proteinExistence type="predicted"/>